<evidence type="ECO:0000256" key="7">
    <source>
        <dbReference type="ARBA" id="ARBA00022679"/>
    </source>
</evidence>
<keyword evidence="5" id="KW-1003">Cell membrane</keyword>
<dbReference type="InterPro" id="IPR035965">
    <property type="entry name" value="PAS-like_dom_sf"/>
</dbReference>
<dbReference type="Proteomes" id="UP000004827">
    <property type="component" value="Unassembled WGS sequence"/>
</dbReference>
<evidence type="ECO:0000256" key="1">
    <source>
        <dbReference type="ARBA" id="ARBA00000085"/>
    </source>
</evidence>
<evidence type="ECO:0000256" key="4">
    <source>
        <dbReference type="ARBA" id="ARBA00012438"/>
    </source>
</evidence>
<dbReference type="Gene3D" id="3.30.565.10">
    <property type="entry name" value="Histidine kinase-like ATPase, C-terminal domain"/>
    <property type="match status" value="1"/>
</dbReference>
<comment type="subcellular location">
    <subcellularLocation>
        <location evidence="2">Cell inner membrane</location>
    </subcellularLocation>
    <subcellularLocation>
        <location evidence="3">Cell membrane</location>
        <topology evidence="3">Multi-pass membrane protein</topology>
    </subcellularLocation>
</comment>
<dbReference type="SUPFAM" id="SSF55874">
    <property type="entry name" value="ATPase domain of HSP90 chaperone/DNA topoisomerase II/histidine kinase"/>
    <property type="match status" value="1"/>
</dbReference>
<evidence type="ECO:0000256" key="6">
    <source>
        <dbReference type="ARBA" id="ARBA00022553"/>
    </source>
</evidence>
<reference evidence="17 18" key="1">
    <citation type="journal article" date="2009" name="BMC Evol. Biol.">
        <title>Genomic taxonomy of Vibrios.</title>
        <authorList>
            <person name="Thompson C.C."/>
            <person name="Vicente A.C."/>
            <person name="Souza R.C."/>
            <person name="Vasconcelos A.T."/>
            <person name="Vesth T."/>
            <person name="Alves N.Jr."/>
            <person name="Ussery D.W."/>
            <person name="Iida T."/>
            <person name="Thompson F.L."/>
        </authorList>
    </citation>
    <scope>NUCLEOTIDE SEQUENCE [LARGE SCALE GENOMIC DNA]</scope>
    <source>
        <strain evidence="17 18">VM603</strain>
    </source>
</reference>
<name>D2YIF2_VIBMI</name>
<dbReference type="Pfam" id="PF14689">
    <property type="entry name" value="SPOB_a"/>
    <property type="match status" value="1"/>
</dbReference>
<evidence type="ECO:0000259" key="16">
    <source>
        <dbReference type="PROSITE" id="PS50109"/>
    </source>
</evidence>
<evidence type="ECO:0000256" key="13">
    <source>
        <dbReference type="ARBA" id="ARBA00023012"/>
    </source>
</evidence>
<evidence type="ECO:0000313" key="18">
    <source>
        <dbReference type="Proteomes" id="UP000004827"/>
    </source>
</evidence>
<dbReference type="CDD" id="cd16915">
    <property type="entry name" value="HATPase_DpiB-CitA-like"/>
    <property type="match status" value="1"/>
</dbReference>
<evidence type="ECO:0000256" key="2">
    <source>
        <dbReference type="ARBA" id="ARBA00004533"/>
    </source>
</evidence>
<dbReference type="PRINTS" id="PR00344">
    <property type="entry name" value="BCTRLSENSOR"/>
</dbReference>
<keyword evidence="6" id="KW-0597">Phosphoprotein</keyword>
<dbReference type="InterPro" id="IPR005467">
    <property type="entry name" value="His_kinase_dom"/>
</dbReference>
<feature type="transmembrane region" description="Helical" evidence="15">
    <location>
        <begin position="43"/>
        <end position="62"/>
    </location>
</feature>
<gene>
    <name evidence="17" type="ORF">VMB_32990</name>
</gene>
<feature type="transmembrane region" description="Helical" evidence="15">
    <location>
        <begin position="203"/>
        <end position="224"/>
    </location>
</feature>
<evidence type="ECO:0000256" key="11">
    <source>
        <dbReference type="ARBA" id="ARBA00022840"/>
    </source>
</evidence>
<dbReference type="EMBL" id="ACYU01000179">
    <property type="protein sequence ID" value="EEW05473.1"/>
    <property type="molecule type" value="Genomic_DNA"/>
</dbReference>
<evidence type="ECO:0000256" key="12">
    <source>
        <dbReference type="ARBA" id="ARBA00022989"/>
    </source>
</evidence>
<dbReference type="SUPFAM" id="SSF55785">
    <property type="entry name" value="PYP-like sensor domain (PAS domain)"/>
    <property type="match status" value="1"/>
</dbReference>
<dbReference type="SMART" id="SM00091">
    <property type="entry name" value="PAS"/>
    <property type="match status" value="1"/>
</dbReference>
<dbReference type="Gene3D" id="3.30.450.20">
    <property type="entry name" value="PAS domain"/>
    <property type="match status" value="2"/>
</dbReference>
<keyword evidence="7" id="KW-0808">Transferase</keyword>
<dbReference type="GO" id="GO:0000155">
    <property type="term" value="F:phosphorelay sensor kinase activity"/>
    <property type="evidence" value="ECO:0007669"/>
    <property type="project" value="TreeGrafter"/>
</dbReference>
<evidence type="ECO:0000313" key="17">
    <source>
        <dbReference type="EMBL" id="EEW05473.1"/>
    </source>
</evidence>
<dbReference type="InterPro" id="IPR029151">
    <property type="entry name" value="Sensor-like_sf"/>
</dbReference>
<sequence length="586" mass="64171">MGFLGPQSISPVNSKDRLAGMKISLAQFLHTKVCQTLSFQQRVGALLVAMVVIQLSLVAGFFHQTLSETLEDQISTKALIQAREIATDPNIIKLIQENSLNEVQTKIDRLQRISDADFIVVGDSKGIRIAHPDVQKVGLPMRGGDNILALKEGKHYTSTQKGSLGWAIRGKAAIISPSGDILGVVSVGYLLDNISSWLMFYSYPVILTLLILMLLSALGAWLFTRHIKQQMFNMEPEEIAMNLNLQQSILQSVYEGIVAISLKGEILSVNAKALNILGIAHQPNHLIGRNVQEFITPTSFFMGASPFGQLAKTDNVSQQDELISCNGETLVANRVPINSGQQQIGWVVSFRRRNDFNTLTSQLTQIRQHNDNLRVMSHEFANRLSTIGGLIQIGAYDEAVKTIRRETAEQQQLIDFIAQTFHPKVIAGLLLGKYSRAKELGLSLEFDPMSHLHQEPQCMTSDELAAVLGNLLDNAFEATLKNPDSNKTISLLLTDNGEELVIEVADNGNGISADIAQTLFLKGVSSKNQPGHGIGLYLVHQFVTQAHGAILIDSAEPKGTIFSIFIPNRPNSLDTAESAPLQVGRA</sequence>
<dbReference type="Pfam" id="PF02518">
    <property type="entry name" value="HATPase_c"/>
    <property type="match status" value="1"/>
</dbReference>
<evidence type="ECO:0000256" key="5">
    <source>
        <dbReference type="ARBA" id="ARBA00022475"/>
    </source>
</evidence>
<dbReference type="PROSITE" id="PS50109">
    <property type="entry name" value="HIS_KIN"/>
    <property type="match status" value="1"/>
</dbReference>
<evidence type="ECO:0000256" key="15">
    <source>
        <dbReference type="SAM" id="Phobius"/>
    </source>
</evidence>
<proteinExistence type="predicted"/>
<accession>D2YIF2</accession>
<dbReference type="SMART" id="SM00387">
    <property type="entry name" value="HATPase_c"/>
    <property type="match status" value="1"/>
</dbReference>
<evidence type="ECO:0000256" key="8">
    <source>
        <dbReference type="ARBA" id="ARBA00022692"/>
    </source>
</evidence>
<dbReference type="FunFam" id="3.30.450.20:FF:000018">
    <property type="entry name" value="Sensor histidine kinase DcuS"/>
    <property type="match status" value="1"/>
</dbReference>
<dbReference type="InterPro" id="IPR000014">
    <property type="entry name" value="PAS"/>
</dbReference>
<dbReference type="AlphaFoldDB" id="D2YIF2"/>
<evidence type="ECO:0000256" key="14">
    <source>
        <dbReference type="ARBA" id="ARBA00023136"/>
    </source>
</evidence>
<organism evidence="17 18">
    <name type="scientific">Vibrio mimicus VM603</name>
    <dbReference type="NCBI Taxonomy" id="671074"/>
    <lineage>
        <taxon>Bacteria</taxon>
        <taxon>Pseudomonadati</taxon>
        <taxon>Pseudomonadota</taxon>
        <taxon>Gammaproteobacteria</taxon>
        <taxon>Vibrionales</taxon>
        <taxon>Vibrionaceae</taxon>
        <taxon>Vibrio</taxon>
    </lineage>
</organism>
<keyword evidence="11" id="KW-0067">ATP-binding</keyword>
<keyword evidence="14 15" id="KW-0472">Membrane</keyword>
<dbReference type="SUPFAM" id="SSF103190">
    <property type="entry name" value="Sensory domain-like"/>
    <property type="match status" value="1"/>
</dbReference>
<keyword evidence="9" id="KW-0547">Nucleotide-binding</keyword>
<comment type="caution">
    <text evidence="17">The sequence shown here is derived from an EMBL/GenBank/DDBJ whole genome shotgun (WGS) entry which is preliminary data.</text>
</comment>
<dbReference type="InterPro" id="IPR033463">
    <property type="entry name" value="sCache_3"/>
</dbReference>
<protein>
    <recommendedName>
        <fullName evidence="4">histidine kinase</fullName>
        <ecNumber evidence="4">2.7.13.3</ecNumber>
    </recommendedName>
</protein>
<feature type="domain" description="Histidine kinase" evidence="16">
    <location>
        <begin position="375"/>
        <end position="570"/>
    </location>
</feature>
<dbReference type="PANTHER" id="PTHR43547">
    <property type="entry name" value="TWO-COMPONENT HISTIDINE KINASE"/>
    <property type="match status" value="1"/>
</dbReference>
<dbReference type="PANTHER" id="PTHR43547:SF10">
    <property type="entry name" value="SENSOR HISTIDINE KINASE DCUS"/>
    <property type="match status" value="1"/>
</dbReference>
<dbReference type="CDD" id="cd00130">
    <property type="entry name" value="PAS"/>
    <property type="match status" value="1"/>
</dbReference>
<dbReference type="Pfam" id="PF17203">
    <property type="entry name" value="sCache_3_2"/>
    <property type="match status" value="1"/>
</dbReference>
<evidence type="ECO:0000256" key="10">
    <source>
        <dbReference type="ARBA" id="ARBA00022777"/>
    </source>
</evidence>
<dbReference type="EC" id="2.7.13.3" evidence="4"/>
<keyword evidence="12 15" id="KW-1133">Transmembrane helix</keyword>
<dbReference type="InterPro" id="IPR039506">
    <property type="entry name" value="SPOB_a"/>
</dbReference>
<dbReference type="InterPro" id="IPR004358">
    <property type="entry name" value="Sig_transdc_His_kin-like_C"/>
</dbReference>
<comment type="catalytic activity">
    <reaction evidence="1">
        <text>ATP + protein L-histidine = ADP + protein N-phospho-L-histidine.</text>
        <dbReference type="EC" id="2.7.13.3"/>
    </reaction>
</comment>
<evidence type="ECO:0000256" key="3">
    <source>
        <dbReference type="ARBA" id="ARBA00004651"/>
    </source>
</evidence>
<keyword evidence="10 17" id="KW-0418">Kinase</keyword>
<keyword evidence="13" id="KW-0902">Two-component regulatory system</keyword>
<evidence type="ECO:0000256" key="9">
    <source>
        <dbReference type="ARBA" id="ARBA00022741"/>
    </source>
</evidence>
<dbReference type="GO" id="GO:0005886">
    <property type="term" value="C:plasma membrane"/>
    <property type="evidence" value="ECO:0007669"/>
    <property type="project" value="UniProtKB-SubCell"/>
</dbReference>
<dbReference type="GO" id="GO:0005524">
    <property type="term" value="F:ATP binding"/>
    <property type="evidence" value="ECO:0007669"/>
    <property type="project" value="UniProtKB-KW"/>
</dbReference>
<keyword evidence="8 15" id="KW-0812">Transmembrane</keyword>
<dbReference type="InterPro" id="IPR003594">
    <property type="entry name" value="HATPase_dom"/>
</dbReference>
<dbReference type="InterPro" id="IPR036890">
    <property type="entry name" value="HATPase_C_sf"/>
</dbReference>